<keyword evidence="1" id="KW-1277">Toxin-antitoxin system</keyword>
<dbReference type="Pfam" id="PF14487">
    <property type="entry name" value="DarT"/>
    <property type="match status" value="1"/>
</dbReference>
<keyword evidence="5" id="KW-0238">DNA-binding</keyword>
<reference evidence="7 8" key="1">
    <citation type="submission" date="2024-01" db="EMBL/GenBank/DDBJ databases">
        <title>Unpublished Manusciprt.</title>
        <authorList>
            <person name="Duman M."/>
            <person name="Valdes E.G."/>
            <person name="Ajmi N."/>
            <person name="Altun S."/>
            <person name="Saticioglu I.B."/>
        </authorList>
    </citation>
    <scope>NUCLEOTIDE SEQUENCE [LARGE SCALE GENOMIC DNA]</scope>
    <source>
        <strain evidence="7 8">120P</strain>
    </source>
</reference>
<keyword evidence="2" id="KW-0328">Glycosyltransferase</keyword>
<evidence type="ECO:0000256" key="5">
    <source>
        <dbReference type="ARBA" id="ARBA00023125"/>
    </source>
</evidence>
<evidence type="ECO:0000256" key="1">
    <source>
        <dbReference type="ARBA" id="ARBA00022649"/>
    </source>
</evidence>
<dbReference type="RefSeq" id="WP_330080677.1">
    <property type="nucleotide sequence ID" value="NZ_JAZDCU010000018.1"/>
</dbReference>
<sequence length="91" mass="10349">MSVGPLLPSPKIYHIAQLDRLPFTVADGVLWWDAKIVRRSPAGSNIGVSGIHQRRSTTEHWVMSREGATQHDSVARQVYGWNLRKQQFTPR</sequence>
<dbReference type="AlphaFoldDB" id="A0AB35WZ79"/>
<dbReference type="Proteomes" id="UP001307839">
    <property type="component" value="Unassembled WGS sequence"/>
</dbReference>
<evidence type="ECO:0000256" key="2">
    <source>
        <dbReference type="ARBA" id="ARBA00022676"/>
    </source>
</evidence>
<organism evidence="7 8">
    <name type="scientific">Pseudomonas auratipiscis</name>
    <dbReference type="NCBI Taxonomy" id="3115853"/>
    <lineage>
        <taxon>Bacteria</taxon>
        <taxon>Pseudomonadati</taxon>
        <taxon>Pseudomonadota</taxon>
        <taxon>Gammaproteobacteria</taxon>
        <taxon>Pseudomonadales</taxon>
        <taxon>Pseudomonadaceae</taxon>
        <taxon>Pseudomonas</taxon>
    </lineage>
</organism>
<protein>
    <submittedName>
        <fullName evidence="7">DarT ssDNA thymidine ADP-ribosyltransferase family protein</fullName>
    </submittedName>
</protein>
<gene>
    <name evidence="7" type="ORF">V0R53_22910</name>
</gene>
<comment type="caution">
    <text evidence="7">The sequence shown here is derived from an EMBL/GenBank/DDBJ whole genome shotgun (WGS) entry which is preliminary data.</text>
</comment>
<dbReference type="InterPro" id="IPR029494">
    <property type="entry name" value="DarT"/>
</dbReference>
<dbReference type="EMBL" id="JAZDQP010000019">
    <property type="protein sequence ID" value="MEE1869238.1"/>
    <property type="molecule type" value="Genomic_DNA"/>
</dbReference>
<evidence type="ECO:0000256" key="4">
    <source>
        <dbReference type="ARBA" id="ARBA00022695"/>
    </source>
</evidence>
<keyword evidence="8" id="KW-1185">Reference proteome</keyword>
<proteinExistence type="predicted"/>
<evidence type="ECO:0000259" key="6">
    <source>
        <dbReference type="Pfam" id="PF14487"/>
    </source>
</evidence>
<name>A0AB35WZ79_9PSED</name>
<keyword evidence="4" id="KW-0548">Nucleotidyltransferase</keyword>
<accession>A0AB35WZ79</accession>
<feature type="domain" description="DarT" evidence="6">
    <location>
        <begin position="13"/>
        <end position="58"/>
    </location>
</feature>
<evidence type="ECO:0000313" key="8">
    <source>
        <dbReference type="Proteomes" id="UP001307839"/>
    </source>
</evidence>
<evidence type="ECO:0000313" key="7">
    <source>
        <dbReference type="EMBL" id="MEE1869238.1"/>
    </source>
</evidence>
<keyword evidence="3" id="KW-0808">Transferase</keyword>
<evidence type="ECO:0000256" key="3">
    <source>
        <dbReference type="ARBA" id="ARBA00022679"/>
    </source>
</evidence>